<dbReference type="AlphaFoldDB" id="A0A0R3PKA5"/>
<proteinExistence type="predicted"/>
<accession>A0A0R3PKA5</accession>
<reference evidence="1 2" key="2">
    <citation type="submission" date="2018-11" db="EMBL/GenBank/DDBJ databases">
        <authorList>
            <consortium name="Pathogen Informatics"/>
        </authorList>
    </citation>
    <scope>NUCLEOTIDE SEQUENCE [LARGE SCALE GENOMIC DNA]</scope>
    <source>
        <strain evidence="1 2">Costa Rica</strain>
    </source>
</reference>
<reference evidence="3" key="1">
    <citation type="submission" date="2017-02" db="UniProtKB">
        <authorList>
            <consortium name="WormBaseParasite"/>
        </authorList>
    </citation>
    <scope>IDENTIFICATION</scope>
</reference>
<evidence type="ECO:0000313" key="2">
    <source>
        <dbReference type="Proteomes" id="UP000267027"/>
    </source>
</evidence>
<sequence>MTKLQILCGLLYSFYSDNRLASSNPHRQWTCVLARLLLEDLFFPMNVVECWLMPCMCCKKDCWYSIAAVSSSRCCCCSLADFSATSLSSEPGSCVWNQSCVDQVG</sequence>
<dbReference type="WBParaSite" id="ACOC_0000500101-mRNA-1">
    <property type="protein sequence ID" value="ACOC_0000500101-mRNA-1"/>
    <property type="gene ID" value="ACOC_0000500101"/>
</dbReference>
<keyword evidence="2" id="KW-1185">Reference proteome</keyword>
<gene>
    <name evidence="1" type="ORF">ACOC_LOCUS5002</name>
</gene>
<evidence type="ECO:0000313" key="1">
    <source>
        <dbReference type="EMBL" id="VDM56587.1"/>
    </source>
</evidence>
<name>A0A0R3PKA5_ANGCS</name>
<dbReference type="OrthoDB" id="5773246at2759"/>
<evidence type="ECO:0000313" key="3">
    <source>
        <dbReference type="WBParaSite" id="ACOC_0000500101-mRNA-1"/>
    </source>
</evidence>
<protein>
    <submittedName>
        <fullName evidence="3">Secreted protein</fullName>
    </submittedName>
</protein>
<dbReference type="Proteomes" id="UP000267027">
    <property type="component" value="Unassembled WGS sequence"/>
</dbReference>
<organism evidence="3">
    <name type="scientific">Angiostrongylus costaricensis</name>
    <name type="common">Nematode worm</name>
    <dbReference type="NCBI Taxonomy" id="334426"/>
    <lineage>
        <taxon>Eukaryota</taxon>
        <taxon>Metazoa</taxon>
        <taxon>Ecdysozoa</taxon>
        <taxon>Nematoda</taxon>
        <taxon>Chromadorea</taxon>
        <taxon>Rhabditida</taxon>
        <taxon>Rhabditina</taxon>
        <taxon>Rhabditomorpha</taxon>
        <taxon>Strongyloidea</taxon>
        <taxon>Metastrongylidae</taxon>
        <taxon>Angiostrongylus</taxon>
    </lineage>
</organism>
<dbReference type="EMBL" id="UYYA01003842">
    <property type="protein sequence ID" value="VDM56587.1"/>
    <property type="molecule type" value="Genomic_DNA"/>
</dbReference>